<reference evidence="1" key="1">
    <citation type="submission" date="2018-02" db="EMBL/GenBank/DDBJ databases">
        <title>Rhizophora mucronata_Transcriptome.</title>
        <authorList>
            <person name="Meera S.P."/>
            <person name="Sreeshan A."/>
            <person name="Augustine A."/>
        </authorList>
    </citation>
    <scope>NUCLEOTIDE SEQUENCE</scope>
    <source>
        <tissue evidence="1">Leaf</tissue>
    </source>
</reference>
<sequence length="25" mass="2888">MQTESKDNVIRAGFAFNYIQGKRLT</sequence>
<name>A0A2P2QX36_RHIMU</name>
<dbReference type="AlphaFoldDB" id="A0A2P2QX36"/>
<organism evidence="1">
    <name type="scientific">Rhizophora mucronata</name>
    <name type="common">Asiatic mangrove</name>
    <dbReference type="NCBI Taxonomy" id="61149"/>
    <lineage>
        <taxon>Eukaryota</taxon>
        <taxon>Viridiplantae</taxon>
        <taxon>Streptophyta</taxon>
        <taxon>Embryophyta</taxon>
        <taxon>Tracheophyta</taxon>
        <taxon>Spermatophyta</taxon>
        <taxon>Magnoliopsida</taxon>
        <taxon>eudicotyledons</taxon>
        <taxon>Gunneridae</taxon>
        <taxon>Pentapetalae</taxon>
        <taxon>rosids</taxon>
        <taxon>fabids</taxon>
        <taxon>Malpighiales</taxon>
        <taxon>Rhizophoraceae</taxon>
        <taxon>Rhizophora</taxon>
    </lineage>
</organism>
<protein>
    <submittedName>
        <fullName evidence="1">Uncharacterized protein</fullName>
    </submittedName>
</protein>
<dbReference type="EMBL" id="GGEC01091031">
    <property type="protein sequence ID" value="MBX71515.1"/>
    <property type="molecule type" value="Transcribed_RNA"/>
</dbReference>
<proteinExistence type="predicted"/>
<evidence type="ECO:0000313" key="1">
    <source>
        <dbReference type="EMBL" id="MBX71515.1"/>
    </source>
</evidence>
<accession>A0A2P2QX36</accession>